<organism evidence="2">
    <name type="scientific">Panicum hallii</name>
    <dbReference type="NCBI Taxonomy" id="206008"/>
    <lineage>
        <taxon>Eukaryota</taxon>
        <taxon>Viridiplantae</taxon>
        <taxon>Streptophyta</taxon>
        <taxon>Embryophyta</taxon>
        <taxon>Tracheophyta</taxon>
        <taxon>Spermatophyta</taxon>
        <taxon>Magnoliopsida</taxon>
        <taxon>Liliopsida</taxon>
        <taxon>Poales</taxon>
        <taxon>Poaceae</taxon>
        <taxon>PACMAD clade</taxon>
        <taxon>Panicoideae</taxon>
        <taxon>Panicodae</taxon>
        <taxon>Paniceae</taxon>
        <taxon>Panicinae</taxon>
        <taxon>Panicum</taxon>
        <taxon>Panicum sect. Panicum</taxon>
    </lineage>
</organism>
<proteinExistence type="predicted"/>
<protein>
    <submittedName>
        <fullName evidence="2">Uncharacterized protein</fullName>
    </submittedName>
</protein>
<evidence type="ECO:0000256" key="1">
    <source>
        <dbReference type="SAM" id="MobiDB-lite"/>
    </source>
</evidence>
<gene>
    <name evidence="2" type="ORF">PAHAL_8G008500</name>
</gene>
<feature type="region of interest" description="Disordered" evidence="1">
    <location>
        <begin position="19"/>
        <end position="81"/>
    </location>
</feature>
<accession>A0A2T8I729</accession>
<dbReference type="Proteomes" id="UP000243499">
    <property type="component" value="Chromosome 8"/>
</dbReference>
<sequence length="204" mass="22148">MLPTPTLCLALRPPLTRAPAARRRPCLSLPPSGASTRLELSRRPPMPRLRLPRRPPAMSSRAGRPPPPARRAPASGRLPPPRLELLHRSTAFACASSSRRWPSPASARATRKPVWRSKTAREEEELWGACFCGSSSNRIALESGNQGASAAKPSCPSLFGRASEPSRSPSKQGLGRWARVARLTSTNTTRYLQCIALGRFQVGS</sequence>
<reference evidence="2" key="1">
    <citation type="submission" date="2018-04" db="EMBL/GenBank/DDBJ databases">
        <title>WGS assembly of Panicum hallii.</title>
        <authorList>
            <person name="Lovell J."/>
            <person name="Jenkins J."/>
            <person name="Lowry D."/>
            <person name="Mamidi S."/>
            <person name="Sreedasyam A."/>
            <person name="Weng X."/>
            <person name="Barry K."/>
            <person name="Bonette J."/>
            <person name="Campitelli B."/>
            <person name="Daum C."/>
            <person name="Gordon S."/>
            <person name="Gould B."/>
            <person name="Lipzen A."/>
            <person name="Macqueen A."/>
            <person name="Palacio-Mejia J."/>
            <person name="Plott C."/>
            <person name="Shakirov E."/>
            <person name="Shu S."/>
            <person name="Yoshinaga Y."/>
            <person name="Zane M."/>
            <person name="Rokhsar D."/>
            <person name="Grimwood J."/>
            <person name="Schmutz J."/>
            <person name="Juenger T."/>
        </authorList>
    </citation>
    <scope>NUCLEOTIDE SEQUENCE [LARGE SCALE GENOMIC DNA]</scope>
    <source>
        <strain evidence="2">FIL2</strain>
    </source>
</reference>
<dbReference type="Gramene" id="PVH33473">
    <property type="protein sequence ID" value="PVH33473"/>
    <property type="gene ID" value="PAHAL_8G008500"/>
</dbReference>
<dbReference type="AlphaFoldDB" id="A0A2T8I729"/>
<name>A0A2T8I729_9POAL</name>
<evidence type="ECO:0000313" key="2">
    <source>
        <dbReference type="EMBL" id="PVH33473.1"/>
    </source>
</evidence>
<dbReference type="EMBL" id="CM008053">
    <property type="protein sequence ID" value="PVH33473.1"/>
    <property type="molecule type" value="Genomic_DNA"/>
</dbReference>